<proteinExistence type="predicted"/>
<dbReference type="InParanoid" id="D8U4G5"/>
<sequence>MSDKLDLDLDVAHLVNVESEVLTALRVGQRLKVSRLDEGEALFLCTEAGVKLAPLPGAFLAASCVNAKVIIRAIKREAAAGAIHKFQVRMYRGEDAGVLEDGCGSVAAGAGAGTARMGEAASGDAQAGSTADDEQDYKLRRSQYQALADNEELRNMLADPHLRDLLTRIDTAPDRERVLMSLDPTKVPATAATAAAVAMATR</sequence>
<dbReference type="GeneID" id="9625843"/>
<dbReference type="RefSeq" id="XP_002953525.1">
    <property type="nucleotide sequence ID" value="XM_002953479.1"/>
</dbReference>
<dbReference type="STRING" id="3068.D8U4G5"/>
<name>D8U4G5_VOLCA</name>
<evidence type="ECO:0000313" key="3">
    <source>
        <dbReference type="Proteomes" id="UP000001058"/>
    </source>
</evidence>
<dbReference type="KEGG" id="vcn:VOLCADRAFT_105953"/>
<organism evidence="3">
    <name type="scientific">Volvox carteri f. nagariensis</name>
    <dbReference type="NCBI Taxonomy" id="3068"/>
    <lineage>
        <taxon>Eukaryota</taxon>
        <taxon>Viridiplantae</taxon>
        <taxon>Chlorophyta</taxon>
        <taxon>core chlorophytes</taxon>
        <taxon>Chlorophyceae</taxon>
        <taxon>CS clade</taxon>
        <taxon>Chlamydomonadales</taxon>
        <taxon>Volvocaceae</taxon>
        <taxon>Volvox</taxon>
    </lineage>
</organism>
<dbReference type="InterPro" id="IPR048371">
    <property type="entry name" value="ZNHIT3_C"/>
</dbReference>
<keyword evidence="3" id="KW-1185">Reference proteome</keyword>
<dbReference type="Proteomes" id="UP000001058">
    <property type="component" value="Unassembled WGS sequence"/>
</dbReference>
<evidence type="ECO:0000313" key="2">
    <source>
        <dbReference type="EMBL" id="EFJ45498.1"/>
    </source>
</evidence>
<dbReference type="Pfam" id="PF21373">
    <property type="entry name" value="ZNHIT3_C"/>
    <property type="match status" value="1"/>
</dbReference>
<reference evidence="2 3" key="1">
    <citation type="journal article" date="2010" name="Science">
        <title>Genomic analysis of organismal complexity in the multicellular green alga Volvox carteri.</title>
        <authorList>
            <person name="Prochnik S.E."/>
            <person name="Umen J."/>
            <person name="Nedelcu A.M."/>
            <person name="Hallmann A."/>
            <person name="Miller S.M."/>
            <person name="Nishii I."/>
            <person name="Ferris P."/>
            <person name="Kuo A."/>
            <person name="Mitros T."/>
            <person name="Fritz-Laylin L.K."/>
            <person name="Hellsten U."/>
            <person name="Chapman J."/>
            <person name="Simakov O."/>
            <person name="Rensing S.A."/>
            <person name="Terry A."/>
            <person name="Pangilinan J."/>
            <person name="Kapitonov V."/>
            <person name="Jurka J."/>
            <person name="Salamov A."/>
            <person name="Shapiro H."/>
            <person name="Schmutz J."/>
            <person name="Grimwood J."/>
            <person name="Lindquist E."/>
            <person name="Lucas S."/>
            <person name="Grigoriev I.V."/>
            <person name="Schmitt R."/>
            <person name="Kirk D."/>
            <person name="Rokhsar D.S."/>
        </authorList>
    </citation>
    <scope>NUCLEOTIDE SEQUENCE [LARGE SCALE GENOMIC DNA]</scope>
    <source>
        <strain evidence="3">f. Nagariensis / Eve</strain>
    </source>
</reference>
<dbReference type="AlphaFoldDB" id="D8U4G5"/>
<dbReference type="EMBL" id="GL378357">
    <property type="protein sequence ID" value="EFJ45498.1"/>
    <property type="molecule type" value="Genomic_DNA"/>
</dbReference>
<evidence type="ECO:0000259" key="1">
    <source>
        <dbReference type="Pfam" id="PF21373"/>
    </source>
</evidence>
<dbReference type="OrthoDB" id="18412at2759"/>
<protein>
    <recommendedName>
        <fullName evidence="1">Zinc finger HIT domain-containing protein</fullName>
    </recommendedName>
</protein>
<feature type="domain" description="Zinc finger HIT" evidence="1">
    <location>
        <begin position="145"/>
        <end position="179"/>
    </location>
</feature>
<accession>D8U4G5</accession>
<gene>
    <name evidence="2" type="ORF">VOLCADRAFT_105953</name>
</gene>